<evidence type="ECO:0000256" key="5">
    <source>
        <dbReference type="ARBA" id="ARBA00023004"/>
    </source>
</evidence>
<dbReference type="PATRIC" id="fig|1630135.4.peg.1363"/>
<organism evidence="10 11">
    <name type="scientific">Dermabacter vaginalis</name>
    <dbReference type="NCBI Taxonomy" id="1630135"/>
    <lineage>
        <taxon>Bacteria</taxon>
        <taxon>Bacillati</taxon>
        <taxon>Actinomycetota</taxon>
        <taxon>Actinomycetes</taxon>
        <taxon>Micrococcales</taxon>
        <taxon>Dermabacteraceae</taxon>
        <taxon>Dermabacter</taxon>
    </lineage>
</organism>
<dbReference type="AlphaFoldDB" id="A0A1B0ZIW4"/>
<dbReference type="Proteomes" id="UP000092596">
    <property type="component" value="Chromosome"/>
</dbReference>
<feature type="domain" description="Gcp-like" evidence="9">
    <location>
        <begin position="27"/>
        <end position="315"/>
    </location>
</feature>
<dbReference type="FunFam" id="3.30.420.40:FF:000012">
    <property type="entry name" value="tRNA N6-adenosine threonylcarbamoyltransferase"/>
    <property type="match status" value="1"/>
</dbReference>
<keyword evidence="10" id="KW-0378">Hydrolase</keyword>
<evidence type="ECO:0000256" key="6">
    <source>
        <dbReference type="ARBA" id="ARBA00023315"/>
    </source>
</evidence>
<keyword evidence="3 8" id="KW-0819">tRNA processing</keyword>
<evidence type="ECO:0000256" key="7">
    <source>
        <dbReference type="ARBA" id="ARBA00048117"/>
    </source>
</evidence>
<dbReference type="GO" id="GO:0061711">
    <property type="term" value="F:tRNA N(6)-L-threonylcarbamoyladenine synthase activity"/>
    <property type="evidence" value="ECO:0007669"/>
    <property type="project" value="UniProtKB-EC"/>
</dbReference>
<evidence type="ECO:0000313" key="10">
    <source>
        <dbReference type="EMBL" id="ANP27914.1"/>
    </source>
</evidence>
<evidence type="ECO:0000256" key="2">
    <source>
        <dbReference type="ARBA" id="ARBA00022679"/>
    </source>
</evidence>
<keyword evidence="4 8" id="KW-0479">Metal-binding</keyword>
<dbReference type="PANTHER" id="PTHR11735">
    <property type="entry name" value="TRNA N6-ADENOSINE THREONYLCARBAMOYLTRANSFERASE"/>
    <property type="match status" value="1"/>
</dbReference>
<evidence type="ECO:0000259" key="9">
    <source>
        <dbReference type="Pfam" id="PF00814"/>
    </source>
</evidence>
<dbReference type="NCBIfam" id="TIGR03723">
    <property type="entry name" value="T6A_TsaD_YgjD"/>
    <property type="match status" value="1"/>
</dbReference>
<evidence type="ECO:0000313" key="11">
    <source>
        <dbReference type="Proteomes" id="UP000092596"/>
    </source>
</evidence>
<dbReference type="InterPro" id="IPR017860">
    <property type="entry name" value="Peptidase_M22_CS"/>
</dbReference>
<evidence type="ECO:0000256" key="4">
    <source>
        <dbReference type="ARBA" id="ARBA00022723"/>
    </source>
</evidence>
<dbReference type="InterPro" id="IPR000905">
    <property type="entry name" value="Gcp-like_dom"/>
</dbReference>
<dbReference type="PANTHER" id="PTHR11735:SF6">
    <property type="entry name" value="TRNA N6-ADENOSINE THREONYLCARBAMOYLTRANSFERASE, MITOCHONDRIAL"/>
    <property type="match status" value="1"/>
</dbReference>
<dbReference type="Pfam" id="PF00814">
    <property type="entry name" value="TsaD"/>
    <property type="match status" value="1"/>
</dbReference>
<dbReference type="STRING" id="1630135.DAD186_13640"/>
<dbReference type="SUPFAM" id="SSF53067">
    <property type="entry name" value="Actin-like ATPase domain"/>
    <property type="match status" value="2"/>
</dbReference>
<keyword evidence="10" id="KW-0645">Protease</keyword>
<dbReference type="GO" id="GO:0002949">
    <property type="term" value="P:tRNA threonylcarbamoyladenosine modification"/>
    <property type="evidence" value="ECO:0007669"/>
    <property type="project" value="UniProtKB-UniRule"/>
</dbReference>
<dbReference type="FunFam" id="3.30.420.40:FF:000040">
    <property type="entry name" value="tRNA N6-adenosine threonylcarbamoyltransferase"/>
    <property type="match status" value="1"/>
</dbReference>
<dbReference type="GO" id="GO:0005506">
    <property type="term" value="F:iron ion binding"/>
    <property type="evidence" value="ECO:0007669"/>
    <property type="project" value="UniProtKB-UniRule"/>
</dbReference>
<evidence type="ECO:0000256" key="8">
    <source>
        <dbReference type="HAMAP-Rule" id="MF_01445"/>
    </source>
</evidence>
<feature type="binding site" evidence="8">
    <location>
        <position position="114"/>
    </location>
    <ligand>
        <name>Fe cation</name>
        <dbReference type="ChEBI" id="CHEBI:24875"/>
    </ligand>
</feature>
<comment type="caution">
    <text evidence="8">Lacks conserved residue(s) required for the propagation of feature annotation.</text>
</comment>
<keyword evidence="2 8" id="KW-0808">Transferase</keyword>
<gene>
    <name evidence="8" type="primary">tsaD</name>
    <name evidence="10" type="ORF">DAD186_13640</name>
</gene>
<evidence type="ECO:0000256" key="1">
    <source>
        <dbReference type="ARBA" id="ARBA00022490"/>
    </source>
</evidence>
<reference evidence="10 11" key="1">
    <citation type="submission" date="2015-06" db="EMBL/GenBank/DDBJ databases">
        <title>Investigation of pathophysiology for high-risk pregnancy and development of treatment modality based on it.</title>
        <authorList>
            <person name="Kim B.-C."/>
            <person name="Lim S."/>
        </authorList>
    </citation>
    <scope>NUCLEOTIDE SEQUENCE [LARGE SCALE GENOMIC DNA]</scope>
    <source>
        <strain evidence="10 11">AD1-86</strain>
    </source>
</reference>
<accession>A0A1B0ZIW4</accession>
<evidence type="ECO:0000256" key="3">
    <source>
        <dbReference type="ARBA" id="ARBA00022694"/>
    </source>
</evidence>
<dbReference type="PROSITE" id="PS01016">
    <property type="entry name" value="GLYCOPROTEASE"/>
    <property type="match status" value="1"/>
</dbReference>
<dbReference type="GO" id="GO:0005737">
    <property type="term" value="C:cytoplasm"/>
    <property type="evidence" value="ECO:0007669"/>
    <property type="project" value="UniProtKB-SubCell"/>
</dbReference>
<dbReference type="HAMAP" id="MF_01445">
    <property type="entry name" value="TsaD"/>
    <property type="match status" value="1"/>
</dbReference>
<dbReference type="GO" id="GO:0008233">
    <property type="term" value="F:peptidase activity"/>
    <property type="evidence" value="ECO:0007669"/>
    <property type="project" value="UniProtKB-KW"/>
</dbReference>
<comment type="similarity">
    <text evidence="8">Belongs to the KAE1 / TsaD family.</text>
</comment>
<dbReference type="InterPro" id="IPR043129">
    <property type="entry name" value="ATPase_NBD"/>
</dbReference>
<dbReference type="InterPro" id="IPR022450">
    <property type="entry name" value="TsaD"/>
</dbReference>
<keyword evidence="6 8" id="KW-0012">Acyltransferase</keyword>
<feature type="binding site" evidence="8">
    <location>
        <position position="185"/>
    </location>
    <ligand>
        <name>substrate</name>
    </ligand>
</feature>
<comment type="subcellular location">
    <subcellularLocation>
        <location evidence="8">Cytoplasm</location>
    </subcellularLocation>
</comment>
<dbReference type="PRINTS" id="PR00789">
    <property type="entry name" value="OSIALOPTASE"/>
</dbReference>
<dbReference type="CDD" id="cd24133">
    <property type="entry name" value="ASKHA_NBD_TsaD_bac"/>
    <property type="match status" value="1"/>
</dbReference>
<protein>
    <recommendedName>
        <fullName evidence="8">tRNA N6-adenosine threonylcarbamoyltransferase</fullName>
        <ecNumber evidence="8">2.3.1.234</ecNumber>
    </recommendedName>
    <alternativeName>
        <fullName evidence="8">N6-L-threonylcarbamoyladenine synthase</fullName>
        <shortName evidence="8">t(6)A synthase</shortName>
    </alternativeName>
    <alternativeName>
        <fullName evidence="8">t(6)A37 threonylcarbamoyladenosine biosynthesis protein TsaD</fullName>
    </alternativeName>
    <alternativeName>
        <fullName evidence="8">tRNA threonylcarbamoyladenosine biosynthesis protein TsaD</fullName>
    </alternativeName>
</protein>
<dbReference type="NCBIfam" id="TIGR00329">
    <property type="entry name" value="gcp_kae1"/>
    <property type="match status" value="1"/>
</dbReference>
<comment type="cofactor">
    <cofactor evidence="8">
        <name>Fe(2+)</name>
        <dbReference type="ChEBI" id="CHEBI:29033"/>
    </cofactor>
    <text evidence="8">Binds 1 Fe(2+) ion per subunit.</text>
</comment>
<dbReference type="KEGG" id="dva:DAD186_13640"/>
<name>A0A1B0ZIW4_9MICO</name>
<feature type="binding site" evidence="8">
    <location>
        <position position="172"/>
    </location>
    <ligand>
        <name>substrate</name>
    </ligand>
</feature>
<comment type="catalytic activity">
    <reaction evidence="7 8">
        <text>L-threonylcarbamoyladenylate + adenosine(37) in tRNA = N(6)-L-threonylcarbamoyladenosine(37) in tRNA + AMP + H(+)</text>
        <dbReference type="Rhea" id="RHEA:37059"/>
        <dbReference type="Rhea" id="RHEA-COMP:10162"/>
        <dbReference type="Rhea" id="RHEA-COMP:10163"/>
        <dbReference type="ChEBI" id="CHEBI:15378"/>
        <dbReference type="ChEBI" id="CHEBI:73682"/>
        <dbReference type="ChEBI" id="CHEBI:74411"/>
        <dbReference type="ChEBI" id="CHEBI:74418"/>
        <dbReference type="ChEBI" id="CHEBI:456215"/>
        <dbReference type="EC" id="2.3.1.234"/>
    </reaction>
</comment>
<keyword evidence="5 8" id="KW-0408">Iron</keyword>
<dbReference type="Gene3D" id="3.30.420.40">
    <property type="match status" value="2"/>
</dbReference>
<feature type="binding site" evidence="8">
    <location>
        <position position="309"/>
    </location>
    <ligand>
        <name>Fe cation</name>
        <dbReference type="ChEBI" id="CHEBI:24875"/>
    </ligand>
</feature>
<feature type="binding site" evidence="8">
    <location>
        <position position="281"/>
    </location>
    <ligand>
        <name>substrate</name>
    </ligand>
</feature>
<dbReference type="EC" id="2.3.1.234" evidence="8"/>
<dbReference type="GO" id="GO:0006508">
    <property type="term" value="P:proteolysis"/>
    <property type="evidence" value="ECO:0007669"/>
    <property type="project" value="UniProtKB-KW"/>
</dbReference>
<dbReference type="EMBL" id="CP012117">
    <property type="protein sequence ID" value="ANP27914.1"/>
    <property type="molecule type" value="Genomic_DNA"/>
</dbReference>
<sequence length="350" mass="35887">MALSPVVLGVESSCDETGFGIVSEGKLLGQGLASSASKHAEFGGVVPEIAARAHLDAVVPTLQIALKDAGVEPKDITHVAATSGPGLATAVHVGLAAAKSIAWALDKPLYGVHHLAGHAAADTLEHGALPEHSIILIVSGGHTSILEVRDLVRDPIVHLGDTLDDAAGEAFDKVSRLLGLGYPGGPAISKAALEGDREAFRFPRAMLRAGDHPYTFSFSGVKTAVARTVEQIERTGAAVPVADIAASFEEAVVDVLVTKAVKACQEKKLSALVIVGGVAANRHLRLKAQEQCDRRGIELRVPPPSLCTDNGAMIAAVGDLLVRSGAEPSGLGIAADPSAVLHGAQLPVPA</sequence>
<comment type="function">
    <text evidence="8">Required for the formation of a threonylcarbamoyl group on adenosine at position 37 (t(6)A37) in tRNAs that read codons beginning with adenine. Is involved in the transfer of the threonylcarbamoyl moiety of threonylcarbamoyl-AMP (TC-AMP) to the N6 group of A37, together with TsaE and TsaB. TsaD likely plays a direct catalytic role in this reaction.</text>
</comment>
<feature type="binding site" evidence="8">
    <location>
        <position position="118"/>
    </location>
    <ligand>
        <name>Fe cation</name>
        <dbReference type="ChEBI" id="CHEBI:24875"/>
    </ligand>
</feature>
<keyword evidence="1 8" id="KW-0963">Cytoplasm</keyword>
<dbReference type="RefSeq" id="WP_065248029.1">
    <property type="nucleotide sequence ID" value="NZ_CP012117.1"/>
</dbReference>
<feature type="binding site" evidence="8">
    <location>
        <begin position="137"/>
        <end position="141"/>
    </location>
    <ligand>
        <name>substrate</name>
    </ligand>
</feature>
<dbReference type="InterPro" id="IPR017861">
    <property type="entry name" value="KAE1/TsaD"/>
</dbReference>
<proteinExistence type="inferred from homology"/>